<dbReference type="PROSITE" id="PS52016">
    <property type="entry name" value="TONB_DEPENDENT_REC_3"/>
    <property type="match status" value="1"/>
</dbReference>
<dbReference type="SUPFAM" id="SSF56935">
    <property type="entry name" value="Porins"/>
    <property type="match status" value="1"/>
</dbReference>
<keyword evidence="13" id="KW-0732">Signal</keyword>
<feature type="region of interest" description="Disordered" evidence="12">
    <location>
        <begin position="61"/>
        <end position="80"/>
    </location>
</feature>
<keyword evidence="17" id="KW-1185">Reference proteome</keyword>
<dbReference type="CDD" id="cd01347">
    <property type="entry name" value="ligand_gated_channel"/>
    <property type="match status" value="1"/>
</dbReference>
<dbReference type="PANTHER" id="PTHR32552">
    <property type="entry name" value="FERRICHROME IRON RECEPTOR-RELATED"/>
    <property type="match status" value="1"/>
</dbReference>
<accession>A0ABZ0XXN9</accession>
<evidence type="ECO:0000313" key="17">
    <source>
        <dbReference type="Proteomes" id="UP001326110"/>
    </source>
</evidence>
<keyword evidence="3 10" id="KW-0813">Transport</keyword>
<feature type="domain" description="TonB-dependent receptor-like beta-barrel" evidence="14">
    <location>
        <begin position="276"/>
        <end position="719"/>
    </location>
</feature>
<evidence type="ECO:0000256" key="2">
    <source>
        <dbReference type="ARBA" id="ARBA00009810"/>
    </source>
</evidence>
<dbReference type="Pfam" id="PF07715">
    <property type="entry name" value="Plug"/>
    <property type="match status" value="1"/>
</dbReference>
<proteinExistence type="inferred from homology"/>
<evidence type="ECO:0000256" key="7">
    <source>
        <dbReference type="ARBA" id="ARBA00023136"/>
    </source>
</evidence>
<organism evidence="16 17">
    <name type="scientific">Duganella zoogloeoides</name>
    <dbReference type="NCBI Taxonomy" id="75659"/>
    <lineage>
        <taxon>Bacteria</taxon>
        <taxon>Pseudomonadati</taxon>
        <taxon>Pseudomonadota</taxon>
        <taxon>Betaproteobacteria</taxon>
        <taxon>Burkholderiales</taxon>
        <taxon>Oxalobacteraceae</taxon>
        <taxon>Telluria group</taxon>
        <taxon>Duganella</taxon>
    </lineage>
</organism>
<evidence type="ECO:0000256" key="3">
    <source>
        <dbReference type="ARBA" id="ARBA00022448"/>
    </source>
</evidence>
<evidence type="ECO:0000256" key="10">
    <source>
        <dbReference type="PROSITE-ProRule" id="PRU01360"/>
    </source>
</evidence>
<keyword evidence="6 11" id="KW-0798">TonB box</keyword>
<gene>
    <name evidence="16" type="ORF">SR858_26395</name>
</gene>
<name>A0ABZ0XXN9_9BURK</name>
<dbReference type="RefSeq" id="WP_019924229.1">
    <property type="nucleotide sequence ID" value="NZ_CP140152.1"/>
</dbReference>
<feature type="signal peptide" evidence="13">
    <location>
        <begin position="1"/>
        <end position="40"/>
    </location>
</feature>
<evidence type="ECO:0000256" key="8">
    <source>
        <dbReference type="ARBA" id="ARBA00023170"/>
    </source>
</evidence>
<comment type="subcellular location">
    <subcellularLocation>
        <location evidence="1 10">Cell outer membrane</location>
        <topology evidence="1 10">Multi-pass membrane protein</topology>
    </subcellularLocation>
</comment>
<dbReference type="InterPro" id="IPR036942">
    <property type="entry name" value="Beta-barrel_TonB_sf"/>
</dbReference>
<comment type="similarity">
    <text evidence="2 10 11">Belongs to the TonB-dependent receptor family.</text>
</comment>
<evidence type="ECO:0000259" key="14">
    <source>
        <dbReference type="Pfam" id="PF00593"/>
    </source>
</evidence>
<keyword evidence="8 16" id="KW-0675">Receptor</keyword>
<dbReference type="Proteomes" id="UP001326110">
    <property type="component" value="Chromosome"/>
</dbReference>
<dbReference type="InterPro" id="IPR010105">
    <property type="entry name" value="TonB_sidphr_rcpt"/>
</dbReference>
<reference evidence="16 17" key="1">
    <citation type="submission" date="2023-11" db="EMBL/GenBank/DDBJ databases">
        <title>MicrobeMod: A computational toolkit for identifying prokaryotic methylation and restriction-modification with nanopore sequencing.</title>
        <authorList>
            <person name="Crits-Christoph A."/>
            <person name="Kang S.C."/>
            <person name="Lee H."/>
            <person name="Ostrov N."/>
        </authorList>
    </citation>
    <scope>NUCLEOTIDE SEQUENCE [LARGE SCALE GENOMIC DNA]</scope>
    <source>
        <strain evidence="16 17">ATCC 25935</strain>
    </source>
</reference>
<dbReference type="PANTHER" id="PTHR32552:SF74">
    <property type="entry name" value="HYDROXAMATE SIDEROPHORE RECEPTOR FHUE"/>
    <property type="match status" value="1"/>
</dbReference>
<dbReference type="InterPro" id="IPR012910">
    <property type="entry name" value="Plug_dom"/>
</dbReference>
<feature type="compositionally biased region" description="Polar residues" evidence="12">
    <location>
        <begin position="62"/>
        <end position="80"/>
    </location>
</feature>
<evidence type="ECO:0000256" key="12">
    <source>
        <dbReference type="SAM" id="MobiDB-lite"/>
    </source>
</evidence>
<dbReference type="EMBL" id="CP140152">
    <property type="protein sequence ID" value="WQH04525.1"/>
    <property type="molecule type" value="Genomic_DNA"/>
</dbReference>
<dbReference type="Gene3D" id="2.40.170.20">
    <property type="entry name" value="TonB-dependent receptor, beta-barrel domain"/>
    <property type="match status" value="1"/>
</dbReference>
<evidence type="ECO:0000256" key="6">
    <source>
        <dbReference type="ARBA" id="ARBA00023077"/>
    </source>
</evidence>
<keyword evidence="5 10" id="KW-0812">Transmembrane</keyword>
<sequence length="751" mass="81425">MFHRADKPFSSTPVLRPVRLAARLALLCASAAITFPLAYAADAPAPADAAAGAEADRDTLLPSVTVTGTSDRVTTENSGSFGSRKTSIVKGLESVREIPQPVTVLTRQFIEDRALLNLTDLMLATPGIAVDYTDSERITYHSRGYQIDAMQVDGLTITQGGSAFAQPDAAVLDRVEVLRGASGMLRGSGNPSATVNMVRKRPTRDFQASATGVLGSWDRRRAEGDISGALNQAGTVRARLVAVKEKKDSFQKAMKEDRQVLYGVVEADLSPDTLLTASLQRTELDATGSWGGMPAKLDGSSMNLPRDTFLGAAWNRWNRANEQAFVELEQRFDNGWTAKASAGYLHLKMDPNGFKQSYIARPAGSKDDYLFGVTTSQYTGDDSQQDNYSLSANGPFTLLGRQHKLVVGAEALRTRTVATAGLGNQFPLNNVDIRNWDPYATYPENNLVTINMLKPTFVQQQGVYATTSLSLMDSLTALAGVRLSWYEYRAPAAPATSYKVERQTTPFAGLVYDITKKLNAYVSYTEIFTPQNVKDVNNNMLKPITGEDYEAGLKGEFFGGKLNASAGVFRINNVGRAVEDSTGPATCAPSNPTGRCRIAGGKTESEGWEAELSGELAPGWNIQGGYTNTRTRYVVDTAANTNQPLRAIDPRHQLRFFSNYRLGGLLKGWTVGGGANIQSDATVTGSGLTARQGGYSVLNAMAGYRFNDRYSVQVNVNNLADKTYYKRFAPTGLAYYYGDPRNVVVTLRAAL</sequence>
<dbReference type="InterPro" id="IPR000531">
    <property type="entry name" value="Beta-barrel_TonB"/>
</dbReference>
<evidence type="ECO:0000256" key="1">
    <source>
        <dbReference type="ARBA" id="ARBA00004571"/>
    </source>
</evidence>
<feature type="domain" description="TonB-dependent receptor plug" evidence="15">
    <location>
        <begin position="95"/>
        <end position="193"/>
    </location>
</feature>
<evidence type="ECO:0000259" key="15">
    <source>
        <dbReference type="Pfam" id="PF07715"/>
    </source>
</evidence>
<keyword evidence="4 10" id="KW-1134">Transmembrane beta strand</keyword>
<evidence type="ECO:0000313" key="16">
    <source>
        <dbReference type="EMBL" id="WQH04525.1"/>
    </source>
</evidence>
<evidence type="ECO:0000256" key="9">
    <source>
        <dbReference type="ARBA" id="ARBA00023237"/>
    </source>
</evidence>
<protein>
    <submittedName>
        <fullName evidence="16">TonB-dependent siderophore receptor</fullName>
    </submittedName>
</protein>
<dbReference type="Gene3D" id="2.170.130.10">
    <property type="entry name" value="TonB-dependent receptor, plug domain"/>
    <property type="match status" value="1"/>
</dbReference>
<dbReference type="Pfam" id="PF00593">
    <property type="entry name" value="TonB_dep_Rec_b-barrel"/>
    <property type="match status" value="1"/>
</dbReference>
<dbReference type="GeneID" id="43165793"/>
<feature type="chain" id="PRO_5046684682" evidence="13">
    <location>
        <begin position="41"/>
        <end position="751"/>
    </location>
</feature>
<evidence type="ECO:0000256" key="5">
    <source>
        <dbReference type="ARBA" id="ARBA00022692"/>
    </source>
</evidence>
<dbReference type="InterPro" id="IPR039426">
    <property type="entry name" value="TonB-dep_rcpt-like"/>
</dbReference>
<keyword evidence="9 10" id="KW-0998">Cell outer membrane</keyword>
<dbReference type="NCBIfam" id="TIGR01783">
    <property type="entry name" value="TonB-siderophor"/>
    <property type="match status" value="1"/>
</dbReference>
<dbReference type="InterPro" id="IPR037066">
    <property type="entry name" value="Plug_dom_sf"/>
</dbReference>
<evidence type="ECO:0000256" key="13">
    <source>
        <dbReference type="SAM" id="SignalP"/>
    </source>
</evidence>
<evidence type="ECO:0000256" key="4">
    <source>
        <dbReference type="ARBA" id="ARBA00022452"/>
    </source>
</evidence>
<evidence type="ECO:0000256" key="11">
    <source>
        <dbReference type="RuleBase" id="RU003357"/>
    </source>
</evidence>
<keyword evidence="7 10" id="KW-0472">Membrane</keyword>